<dbReference type="GO" id="GO:0003700">
    <property type="term" value="F:DNA-binding transcription factor activity"/>
    <property type="evidence" value="ECO:0007669"/>
    <property type="project" value="InterPro"/>
</dbReference>
<comment type="caution">
    <text evidence="2">The sequence shown here is derived from an EMBL/GenBank/DDBJ whole genome shotgun (WGS) entry which is preliminary data.</text>
</comment>
<evidence type="ECO:0000259" key="1">
    <source>
        <dbReference type="PROSITE" id="PS50995"/>
    </source>
</evidence>
<evidence type="ECO:0000313" key="2">
    <source>
        <dbReference type="EMBL" id="ORA63682.1"/>
    </source>
</evidence>
<reference evidence="2 3" key="1">
    <citation type="submission" date="2017-02" db="EMBL/GenBank/DDBJ databases">
        <title>The new phylogeny of genus Mycobacterium.</title>
        <authorList>
            <person name="Tortoli E."/>
            <person name="Trovato A."/>
            <person name="Cirillo D.M."/>
        </authorList>
    </citation>
    <scope>NUCLEOTIDE SEQUENCE [LARGE SCALE GENOMIC DNA]</scope>
    <source>
        <strain evidence="2 3">FI-09383</strain>
    </source>
</reference>
<dbReference type="Pfam" id="PF12802">
    <property type="entry name" value="MarR_2"/>
    <property type="match status" value="1"/>
</dbReference>
<sequence>MANRRWLTDEELTAWRAFVQMRHTLERHLALHLQREFGLSDSDFEILVNLSEAPTGGMRAYELARATHWEKSRLSHHLRRMEKRGLIRREESDARYPDIVLTKAGRKAIEKAAPPNAARVRELFVDVLGPDRMAVLQELSNDVLAAIGKHVATDCPLDQ</sequence>
<dbReference type="Proteomes" id="UP000192772">
    <property type="component" value="Unassembled WGS sequence"/>
</dbReference>
<dbReference type="Gene3D" id="1.10.10.10">
    <property type="entry name" value="Winged helix-like DNA-binding domain superfamily/Winged helix DNA-binding domain"/>
    <property type="match status" value="1"/>
</dbReference>
<dbReference type="PANTHER" id="PTHR33164:SF99">
    <property type="entry name" value="MARR FAMILY REGULATORY PROTEIN"/>
    <property type="match status" value="1"/>
</dbReference>
<dbReference type="RefSeq" id="WP_064927132.1">
    <property type="nucleotide sequence ID" value="NZ_JBCGVB010000002.1"/>
</dbReference>
<organism evidence="2 3">
    <name type="scientific">Mycolicibacterium elephantis</name>
    <dbReference type="NCBI Taxonomy" id="81858"/>
    <lineage>
        <taxon>Bacteria</taxon>
        <taxon>Bacillati</taxon>
        <taxon>Actinomycetota</taxon>
        <taxon>Actinomycetes</taxon>
        <taxon>Mycobacteriales</taxon>
        <taxon>Mycobacteriaceae</taxon>
        <taxon>Mycolicibacterium</taxon>
    </lineage>
</organism>
<dbReference type="SUPFAM" id="SSF46785">
    <property type="entry name" value="Winged helix' DNA-binding domain"/>
    <property type="match status" value="1"/>
</dbReference>
<dbReference type="STRING" id="81858.BST23_17885"/>
<evidence type="ECO:0000313" key="3">
    <source>
        <dbReference type="Proteomes" id="UP000192772"/>
    </source>
</evidence>
<proteinExistence type="predicted"/>
<dbReference type="OrthoDB" id="8635520at2"/>
<dbReference type="AlphaFoldDB" id="A0A1X0CUT8"/>
<dbReference type="GO" id="GO:0006950">
    <property type="term" value="P:response to stress"/>
    <property type="evidence" value="ECO:0007669"/>
    <property type="project" value="TreeGrafter"/>
</dbReference>
<dbReference type="InterPro" id="IPR036390">
    <property type="entry name" value="WH_DNA-bd_sf"/>
</dbReference>
<feature type="domain" description="HTH marR-type" evidence="1">
    <location>
        <begin position="1"/>
        <end position="145"/>
    </location>
</feature>
<dbReference type="PANTHER" id="PTHR33164">
    <property type="entry name" value="TRANSCRIPTIONAL REGULATOR, MARR FAMILY"/>
    <property type="match status" value="1"/>
</dbReference>
<name>A0A1X0CUT8_9MYCO</name>
<dbReference type="InterPro" id="IPR039422">
    <property type="entry name" value="MarR/SlyA-like"/>
</dbReference>
<dbReference type="PROSITE" id="PS50995">
    <property type="entry name" value="HTH_MARR_2"/>
    <property type="match status" value="1"/>
</dbReference>
<protein>
    <submittedName>
        <fullName evidence="2">MarR family transcriptional regulator</fullName>
    </submittedName>
</protein>
<gene>
    <name evidence="2" type="ORF">BST23_17885</name>
</gene>
<dbReference type="InterPro" id="IPR000835">
    <property type="entry name" value="HTH_MarR-typ"/>
</dbReference>
<dbReference type="SMART" id="SM00347">
    <property type="entry name" value="HTH_MARR"/>
    <property type="match status" value="1"/>
</dbReference>
<accession>A0A1X0CUT8</accession>
<dbReference type="InterPro" id="IPR036388">
    <property type="entry name" value="WH-like_DNA-bd_sf"/>
</dbReference>
<dbReference type="EMBL" id="MVHP01000022">
    <property type="protein sequence ID" value="ORA63682.1"/>
    <property type="molecule type" value="Genomic_DNA"/>
</dbReference>